<evidence type="ECO:0000259" key="2">
    <source>
        <dbReference type="Pfam" id="PF01979"/>
    </source>
</evidence>
<dbReference type="InterPro" id="IPR008979">
    <property type="entry name" value="Galactose-bd-like_sf"/>
</dbReference>
<evidence type="ECO:0000313" key="3">
    <source>
        <dbReference type="EMBL" id="ENZ82501.1"/>
    </source>
</evidence>
<evidence type="ECO:0000256" key="1">
    <source>
        <dbReference type="SAM" id="SignalP"/>
    </source>
</evidence>
<name>R0D1G9_CAUVI</name>
<dbReference type="SUPFAM" id="SSF49785">
    <property type="entry name" value="Galactose-binding domain-like"/>
    <property type="match status" value="1"/>
</dbReference>
<feature type="chain" id="PRO_5004347930" evidence="1">
    <location>
        <begin position="30"/>
        <end position="602"/>
    </location>
</feature>
<dbReference type="STRING" id="1292034.OR37_01433"/>
<dbReference type="AlphaFoldDB" id="R0D1G9"/>
<dbReference type="PANTHER" id="PTHR43135:SF3">
    <property type="entry name" value="ALPHA-D-RIBOSE 1-METHYLPHOSPHONATE 5-TRIPHOSPHATE DIPHOSPHATASE"/>
    <property type="match status" value="1"/>
</dbReference>
<dbReference type="Proteomes" id="UP000013063">
    <property type="component" value="Unassembled WGS sequence"/>
</dbReference>
<keyword evidence="4" id="KW-1185">Reference proteome</keyword>
<protein>
    <submittedName>
        <fullName evidence="3">Amidohydrolase, imidazolonepropionase</fullName>
    </submittedName>
</protein>
<dbReference type="InterPro" id="IPR051781">
    <property type="entry name" value="Metallo-dep_Hydrolase"/>
</dbReference>
<feature type="signal peptide" evidence="1">
    <location>
        <begin position="1"/>
        <end position="29"/>
    </location>
</feature>
<dbReference type="Gene3D" id="3.40.50.10910">
    <property type="entry name" value="Amidohydrolase"/>
    <property type="match status" value="1"/>
</dbReference>
<dbReference type="Gene3D" id="2.30.40.10">
    <property type="entry name" value="Urease, subunit C, domain 1"/>
    <property type="match status" value="1"/>
</dbReference>
<dbReference type="InterPro" id="IPR032466">
    <property type="entry name" value="Metal_Hydrolase"/>
</dbReference>
<keyword evidence="1" id="KW-0732">Signal</keyword>
<proteinExistence type="predicted"/>
<dbReference type="GO" id="GO:0016810">
    <property type="term" value="F:hydrolase activity, acting on carbon-nitrogen (but not peptide) bonds"/>
    <property type="evidence" value="ECO:0007669"/>
    <property type="project" value="InterPro"/>
</dbReference>
<feature type="domain" description="Amidohydrolase-related" evidence="2">
    <location>
        <begin position="88"/>
        <end position="415"/>
    </location>
</feature>
<dbReference type="SUPFAM" id="SSF51556">
    <property type="entry name" value="Metallo-dependent hydrolases"/>
    <property type="match status" value="1"/>
</dbReference>
<dbReference type="EMBL" id="APMP01000006">
    <property type="protein sequence ID" value="ENZ82501.1"/>
    <property type="molecule type" value="Genomic_DNA"/>
</dbReference>
<dbReference type="PANTHER" id="PTHR43135">
    <property type="entry name" value="ALPHA-D-RIBOSE 1-METHYLPHOSPHONATE 5-TRIPHOSPHATE DIPHOSPHATASE"/>
    <property type="match status" value="1"/>
</dbReference>
<dbReference type="InterPro" id="IPR011059">
    <property type="entry name" value="Metal-dep_hydrolase_composite"/>
</dbReference>
<dbReference type="Gene3D" id="3.30.110.90">
    <property type="entry name" value="Amidohydrolase"/>
    <property type="match status" value="1"/>
</dbReference>
<gene>
    <name evidence="3" type="ORF">OR37_01433</name>
</gene>
<dbReference type="SUPFAM" id="SSF51338">
    <property type="entry name" value="Composite domain of metallo-dependent hydrolases"/>
    <property type="match status" value="1"/>
</dbReference>
<comment type="caution">
    <text evidence="3">The sequence shown here is derived from an EMBL/GenBank/DDBJ whole genome shotgun (WGS) entry which is preliminary data.</text>
</comment>
<sequence length="602" mass="63794" precursor="true">MMKPTLKSVLMATALAGTLGLAGVGIAQAAKAGDGEVVAIVGATVFDATGAAPHLANVVIRDGRIAEVGPTVKAPRGAKVIDAKGEALLPGFFDLHTHWTPSGVPGTTPQIATAYVSSGVTTVSDFNAAPESFAPRRQWLSTLVAPHVNFAARMSTPGGHGADWADTATTKWVNTPEAARAAVKSLIPYKPDLIKAFTDGWRYGVAPDNTSMDEWTLTALVDEAHKNNLKVFTHTVTVDRGEVAGRSKVDVITHSLQDRRLDAEAVEIIKAGGTSDTPTLAVYEPVKPGQPPRDPDENPNVKQSFKKFDNALHNAKMLHDAGVTIALGTDAGMPGTPHGASTLHEMELMVRAGLTPTDALMAGTAFSAKVINLLSDRGTIEVGKRADLVLIKGEPWKTISDVRKTDRVLIDGKLVYGPGAPALTANQATTMPSIPAKAQIDDFERADGRSSLDTLRTDDPDGGLDRTVEISQVITRGEQGHALSISARMSMKPKPYAGVIIPLTRGSIQPVDARAFKGVRFEVRGDGDYALGVSTAGGRWSAPFSAGQAWKTVEIPFTALKPASERGGKSEWTGSDLTEVEFMGGRKGGEKIWMEVDNVTFY</sequence>
<keyword evidence="3" id="KW-0378">Hydrolase</keyword>
<dbReference type="PATRIC" id="fig|1292034.3.peg.1421"/>
<organism evidence="3 4">
    <name type="scientific">Caulobacter vibrioides OR37</name>
    <dbReference type="NCBI Taxonomy" id="1292034"/>
    <lineage>
        <taxon>Bacteria</taxon>
        <taxon>Pseudomonadati</taxon>
        <taxon>Pseudomonadota</taxon>
        <taxon>Alphaproteobacteria</taxon>
        <taxon>Caulobacterales</taxon>
        <taxon>Caulobacteraceae</taxon>
        <taxon>Caulobacter</taxon>
    </lineage>
</organism>
<dbReference type="InterPro" id="IPR006680">
    <property type="entry name" value="Amidohydro-rel"/>
</dbReference>
<evidence type="ECO:0000313" key="4">
    <source>
        <dbReference type="Proteomes" id="UP000013063"/>
    </source>
</evidence>
<dbReference type="Gene3D" id="1.20.58.520">
    <property type="entry name" value="Amidohydrolase"/>
    <property type="match status" value="1"/>
</dbReference>
<reference evidence="3 4" key="1">
    <citation type="journal article" date="2013" name="Genome Announc.">
        <title>Draft Genome Sequence for Caulobacter sp. Strain OR37, a Bacterium Tolerant to Heavy Metals.</title>
        <authorList>
            <person name="Utturkar S.M."/>
            <person name="Bollmann A."/>
            <person name="Brzoska R.M."/>
            <person name="Klingeman D.M."/>
            <person name="Epstein S.E."/>
            <person name="Palumbo A.V."/>
            <person name="Brown S.D."/>
        </authorList>
    </citation>
    <scope>NUCLEOTIDE SEQUENCE [LARGE SCALE GENOMIC DNA]</scope>
    <source>
        <strain evidence="3 4">OR37</strain>
    </source>
</reference>
<dbReference type="RefSeq" id="WP_004617533.1">
    <property type="nucleotide sequence ID" value="NZ_APMP01000006.1"/>
</dbReference>
<accession>R0D1G9</accession>
<dbReference type="Pfam" id="PF01979">
    <property type="entry name" value="Amidohydro_1"/>
    <property type="match status" value="1"/>
</dbReference>
<dbReference type="eggNOG" id="COG1228">
    <property type="taxonomic scope" value="Bacteria"/>
</dbReference>